<feature type="transmembrane region" description="Helical" evidence="1">
    <location>
        <begin position="33"/>
        <end position="54"/>
    </location>
</feature>
<proteinExistence type="predicted"/>
<evidence type="ECO:0000313" key="2">
    <source>
        <dbReference type="EMBL" id="PST45437.1"/>
    </source>
</evidence>
<comment type="caution">
    <text evidence="2">The sequence shown here is derived from an EMBL/GenBank/DDBJ whole genome shotgun (WGS) entry which is preliminary data.</text>
</comment>
<accession>A0A2T3G7G7</accession>
<feature type="non-terminal residue" evidence="2">
    <location>
        <position position="82"/>
    </location>
</feature>
<protein>
    <submittedName>
        <fullName evidence="2">Uncharacterized protein</fullName>
    </submittedName>
</protein>
<organism evidence="2 3">
    <name type="scientific">Bifidobacterium callitrichos</name>
    <dbReference type="NCBI Taxonomy" id="762209"/>
    <lineage>
        <taxon>Bacteria</taxon>
        <taxon>Bacillati</taxon>
        <taxon>Actinomycetota</taxon>
        <taxon>Actinomycetes</taxon>
        <taxon>Bifidobacteriales</taxon>
        <taxon>Bifidobacteriaceae</taxon>
        <taxon>Bifidobacterium</taxon>
    </lineage>
</organism>
<reference evidence="2 3" key="2">
    <citation type="submission" date="2018-03" db="EMBL/GenBank/DDBJ databases">
        <title>The comparative genomics of Bifidobacterium callitrichos reflects dietary carbohydrate utilization within the common marmoset gut.</title>
        <authorList>
            <person name="Rani A."/>
        </authorList>
    </citation>
    <scope>NUCLEOTIDE SEQUENCE [LARGE SCALE GENOMIC DNA]</scope>
    <source>
        <strain evidence="2 3">UMA51805</strain>
    </source>
</reference>
<keyword evidence="1" id="KW-0812">Transmembrane</keyword>
<evidence type="ECO:0000313" key="3">
    <source>
        <dbReference type="Proteomes" id="UP000240228"/>
    </source>
</evidence>
<keyword evidence="3" id="KW-1185">Reference proteome</keyword>
<evidence type="ECO:0000256" key="1">
    <source>
        <dbReference type="SAM" id="Phobius"/>
    </source>
</evidence>
<keyword evidence="1" id="KW-1133">Transmembrane helix</keyword>
<sequence length="82" mass="9421">MHLLIVVKTFVQFDSAVYDVLHEADSFLSAPSVHTFIVFAVAVYCLIATVRELLQEARRTFDKFGRYCCFRGWLFAGEALNR</sequence>
<name>A0A2T3G7G7_9BIFI</name>
<dbReference type="Proteomes" id="UP000240228">
    <property type="component" value="Unassembled WGS sequence"/>
</dbReference>
<dbReference type="EMBL" id="NWTX01000038">
    <property type="protein sequence ID" value="PST45437.1"/>
    <property type="molecule type" value="Genomic_DNA"/>
</dbReference>
<gene>
    <name evidence="2" type="ORF">CPA40_11080</name>
</gene>
<reference evidence="3" key="1">
    <citation type="submission" date="2017-09" db="EMBL/GenBank/DDBJ databases">
        <authorList>
            <person name="Sela D.A."/>
            <person name="Albert K."/>
        </authorList>
    </citation>
    <scope>NUCLEOTIDE SEQUENCE [LARGE SCALE GENOMIC DNA]</scope>
    <source>
        <strain evidence="3">UMA51805</strain>
    </source>
</reference>
<keyword evidence="1" id="KW-0472">Membrane</keyword>
<dbReference type="AlphaFoldDB" id="A0A2T3G7G7"/>